<protein>
    <submittedName>
        <fullName evidence="2">Uncharacterized protein</fullName>
    </submittedName>
</protein>
<comment type="caution">
    <text evidence="2">The sequence shown here is derived from an EMBL/GenBank/DDBJ whole genome shotgun (WGS) entry which is preliminary data.</text>
</comment>
<keyword evidence="1" id="KW-0472">Membrane</keyword>
<name>X8J838_9FIRM</name>
<evidence type="ECO:0000313" key="3">
    <source>
        <dbReference type="Proteomes" id="UP000022645"/>
    </source>
</evidence>
<keyword evidence="1" id="KW-0812">Transmembrane</keyword>
<organism evidence="2 3">
    <name type="scientific">Mogibacterium timidum ATCC 33093</name>
    <dbReference type="NCBI Taxonomy" id="1401079"/>
    <lineage>
        <taxon>Bacteria</taxon>
        <taxon>Bacillati</taxon>
        <taxon>Bacillota</taxon>
        <taxon>Clostridia</taxon>
        <taxon>Peptostreptococcales</taxon>
        <taxon>Anaerovoracaceae</taxon>
        <taxon>Mogibacterium</taxon>
    </lineage>
</organism>
<evidence type="ECO:0000313" key="2">
    <source>
        <dbReference type="EMBL" id="EUC58062.1"/>
    </source>
</evidence>
<dbReference type="AlphaFoldDB" id="X8J838"/>
<evidence type="ECO:0000256" key="1">
    <source>
        <dbReference type="SAM" id="Phobius"/>
    </source>
</evidence>
<dbReference type="EMBL" id="JALU01000004">
    <property type="protein sequence ID" value="EUC58062.1"/>
    <property type="molecule type" value="Genomic_DNA"/>
</dbReference>
<proteinExistence type="predicted"/>
<gene>
    <name evidence="2" type="ORF">HMPREF0581_1258</name>
</gene>
<feature type="transmembrane region" description="Helical" evidence="1">
    <location>
        <begin position="6"/>
        <end position="29"/>
    </location>
</feature>
<dbReference type="Proteomes" id="UP000022645">
    <property type="component" value="Unassembled WGS sequence"/>
</dbReference>
<sequence length="43" mass="4809">MTTTYYTMAFGIIGFVAFAAFTGIGLNIYECINPREIREKGKV</sequence>
<accession>X8J838</accession>
<reference evidence="2 3" key="1">
    <citation type="submission" date="2014-01" db="EMBL/GenBank/DDBJ databases">
        <authorList>
            <person name="Durkin A.S."/>
            <person name="McCorrison J."/>
            <person name="Torralba M."/>
            <person name="Gillis M."/>
            <person name="Haft D.H."/>
            <person name="Methe B."/>
            <person name="Sutton G."/>
            <person name="Nelson K.E."/>
        </authorList>
    </citation>
    <scope>NUCLEOTIDE SEQUENCE [LARGE SCALE GENOMIC DNA]</scope>
    <source>
        <strain evidence="2 3">ATCC 33093</strain>
    </source>
</reference>
<keyword evidence="1" id="KW-1133">Transmembrane helix</keyword>